<sequence length="435" mass="47043">MNPLGPLTNLSLSSPHRVLVVGAAYGGISALLNLLDLSQGKPARNTIEITVIDERDGFFHSVGAPLAHVSEKYTSHMWKRYSRLNELQHPNLRFKHGSVQSINPEAKVAEYLDRNGKIHCQSYDYVLIATGLKRHWPAVPRSGSHSEYMQDARTLIATITGKGPVQQGRKVVIIGAGAVGVEFAGEIKYNYPDLSVTLIHSRSEVLSSEPLPAEVKEKCKTLLEEEGVDLILGNRATVEDLPNDQFQVTLANGDKIVADAVLDATRKGCPTTAFLPEECLDEEKEIKVNSNLAFSPSIPNASSHFGVGDVIAWSGIKRAGGAMVMGQVAATNIYASILNSELGSGSENFQLGELPEYPAVIGIAIGKQCLTYDKTSGVKWGVQLMKDYFGSDLGWSASLKFLGLTDVEEKEEIAKHPTKVEVKELGPEPVPATAA</sequence>
<dbReference type="InterPro" id="IPR023753">
    <property type="entry name" value="FAD/NAD-binding_dom"/>
</dbReference>
<reference evidence="2 3" key="1">
    <citation type="submission" date="2016-07" db="EMBL/GenBank/DDBJ databases">
        <title>Pervasive Adenine N6-methylation of Active Genes in Fungi.</title>
        <authorList>
            <consortium name="DOE Joint Genome Institute"/>
            <person name="Mondo S.J."/>
            <person name="Dannebaum R.O."/>
            <person name="Kuo R.C."/>
            <person name="Labutti K."/>
            <person name="Haridas S."/>
            <person name="Kuo A."/>
            <person name="Salamov A."/>
            <person name="Ahrendt S.R."/>
            <person name="Lipzen A."/>
            <person name="Sullivan W."/>
            <person name="Andreopoulos W.B."/>
            <person name="Clum A."/>
            <person name="Lindquist E."/>
            <person name="Daum C."/>
            <person name="Ramamoorthy G.K."/>
            <person name="Gryganskyi A."/>
            <person name="Culley D."/>
            <person name="Magnuson J.K."/>
            <person name="James T.Y."/>
            <person name="O'Malley M.A."/>
            <person name="Stajich J.E."/>
            <person name="Spatafora J.W."/>
            <person name="Visel A."/>
            <person name="Grigoriev I.V."/>
        </authorList>
    </citation>
    <scope>NUCLEOTIDE SEQUENCE [LARGE SCALE GENOMIC DNA]</scope>
    <source>
        <strain evidence="2 3">CBS 115471</strain>
    </source>
</reference>
<gene>
    <name evidence="2" type="ORF">BCR34DRAFT_627057</name>
</gene>
<feature type="domain" description="FAD/NAD(P)-binding" evidence="1">
    <location>
        <begin position="17"/>
        <end position="323"/>
    </location>
</feature>
<evidence type="ECO:0000313" key="2">
    <source>
        <dbReference type="EMBL" id="ORY04482.1"/>
    </source>
</evidence>
<organism evidence="2 3">
    <name type="scientific">Clohesyomyces aquaticus</name>
    <dbReference type="NCBI Taxonomy" id="1231657"/>
    <lineage>
        <taxon>Eukaryota</taxon>
        <taxon>Fungi</taxon>
        <taxon>Dikarya</taxon>
        <taxon>Ascomycota</taxon>
        <taxon>Pezizomycotina</taxon>
        <taxon>Dothideomycetes</taxon>
        <taxon>Pleosporomycetidae</taxon>
        <taxon>Pleosporales</taxon>
        <taxon>Lindgomycetaceae</taxon>
        <taxon>Clohesyomyces</taxon>
    </lineage>
</organism>
<evidence type="ECO:0000259" key="1">
    <source>
        <dbReference type="Pfam" id="PF07992"/>
    </source>
</evidence>
<comment type="caution">
    <text evidence="2">The sequence shown here is derived from an EMBL/GenBank/DDBJ whole genome shotgun (WGS) entry which is preliminary data.</text>
</comment>
<dbReference type="AlphaFoldDB" id="A0A1Y1Z2H0"/>
<proteinExistence type="predicted"/>
<dbReference type="Pfam" id="PF07992">
    <property type="entry name" value="Pyr_redox_2"/>
    <property type="match status" value="1"/>
</dbReference>
<dbReference type="Proteomes" id="UP000193144">
    <property type="component" value="Unassembled WGS sequence"/>
</dbReference>
<protein>
    <recommendedName>
        <fullName evidence="1">FAD/NAD(P)-binding domain-containing protein</fullName>
    </recommendedName>
</protein>
<dbReference type="Gene3D" id="3.50.50.60">
    <property type="entry name" value="FAD/NAD(P)-binding domain"/>
    <property type="match status" value="2"/>
</dbReference>
<dbReference type="STRING" id="1231657.A0A1Y1Z2H0"/>
<dbReference type="PRINTS" id="PR00368">
    <property type="entry name" value="FADPNR"/>
</dbReference>
<dbReference type="GO" id="GO:0005737">
    <property type="term" value="C:cytoplasm"/>
    <property type="evidence" value="ECO:0007669"/>
    <property type="project" value="TreeGrafter"/>
</dbReference>
<dbReference type="PANTHER" id="PTHR43735">
    <property type="entry name" value="APOPTOSIS-INDUCING FACTOR 1"/>
    <property type="match status" value="1"/>
</dbReference>
<dbReference type="OrthoDB" id="202203at2759"/>
<name>A0A1Y1Z2H0_9PLEO</name>
<accession>A0A1Y1Z2H0</accession>
<dbReference type="PRINTS" id="PR00411">
    <property type="entry name" value="PNDRDTASEI"/>
</dbReference>
<dbReference type="PANTHER" id="PTHR43735:SF24">
    <property type="entry name" value="NUCLEOTIDE-DISULPHIDE OXIDOREDUCTASE AMID-LIKE, PUTATIVE (AFU_ORTHOLOGUE AFUA_1G17180)-RELATED"/>
    <property type="match status" value="1"/>
</dbReference>
<dbReference type="InterPro" id="IPR036188">
    <property type="entry name" value="FAD/NAD-bd_sf"/>
</dbReference>
<dbReference type="SUPFAM" id="SSF51905">
    <property type="entry name" value="FAD/NAD(P)-binding domain"/>
    <property type="match status" value="1"/>
</dbReference>
<dbReference type="GO" id="GO:0050660">
    <property type="term" value="F:flavin adenine dinucleotide binding"/>
    <property type="evidence" value="ECO:0007669"/>
    <property type="project" value="TreeGrafter"/>
</dbReference>
<keyword evidence="3" id="KW-1185">Reference proteome</keyword>
<evidence type="ECO:0000313" key="3">
    <source>
        <dbReference type="Proteomes" id="UP000193144"/>
    </source>
</evidence>
<dbReference type="GO" id="GO:0004174">
    <property type="term" value="F:electron-transferring-flavoprotein dehydrogenase activity"/>
    <property type="evidence" value="ECO:0007669"/>
    <property type="project" value="TreeGrafter"/>
</dbReference>
<dbReference type="EMBL" id="MCFA01000135">
    <property type="protein sequence ID" value="ORY04482.1"/>
    <property type="molecule type" value="Genomic_DNA"/>
</dbReference>